<proteinExistence type="predicted"/>
<name>A0A151TRJ1_CAJCA</name>
<gene>
    <name evidence="1" type="ORF">KK1_008793</name>
</gene>
<evidence type="ECO:0000313" key="1">
    <source>
        <dbReference type="EMBL" id="KYP69596.1"/>
    </source>
</evidence>
<dbReference type="Proteomes" id="UP000075243">
    <property type="component" value="Chromosome 3"/>
</dbReference>
<dbReference type="EMBL" id="CM003605">
    <property type="protein sequence ID" value="KYP69596.1"/>
    <property type="molecule type" value="Genomic_DNA"/>
</dbReference>
<sequence>SSHISLLFSGSRIASFIPKRELRRGDPFSLYLFVLCMKRLGHMIQVVVGEGLQEPFKVVEVVQKSLIYLLWMSVIVHKGRVVQIRIITCIIKDFFDACGLKINIHKSKAFAYKGVTNSRK</sequence>
<dbReference type="AlphaFoldDB" id="A0A151TRJ1"/>
<evidence type="ECO:0008006" key="3">
    <source>
        <dbReference type="Google" id="ProtNLM"/>
    </source>
</evidence>
<feature type="non-terminal residue" evidence="1">
    <location>
        <position position="1"/>
    </location>
</feature>
<protein>
    <recommendedName>
        <fullName evidence="3">Reverse transcriptase domain-containing protein</fullName>
    </recommendedName>
</protein>
<accession>A0A151TRJ1</accession>
<reference evidence="1 2" key="1">
    <citation type="journal article" date="2012" name="Nat. Biotechnol.">
        <title>Draft genome sequence of pigeonpea (Cajanus cajan), an orphan legume crop of resource-poor farmers.</title>
        <authorList>
            <person name="Varshney R.K."/>
            <person name="Chen W."/>
            <person name="Li Y."/>
            <person name="Bharti A.K."/>
            <person name="Saxena R.K."/>
            <person name="Schlueter J.A."/>
            <person name="Donoghue M.T."/>
            <person name="Azam S."/>
            <person name="Fan G."/>
            <person name="Whaley A.M."/>
            <person name="Farmer A.D."/>
            <person name="Sheridan J."/>
            <person name="Iwata A."/>
            <person name="Tuteja R."/>
            <person name="Penmetsa R.V."/>
            <person name="Wu W."/>
            <person name="Upadhyaya H.D."/>
            <person name="Yang S.P."/>
            <person name="Shah T."/>
            <person name="Saxena K.B."/>
            <person name="Michael T."/>
            <person name="McCombie W.R."/>
            <person name="Yang B."/>
            <person name="Zhang G."/>
            <person name="Yang H."/>
            <person name="Wang J."/>
            <person name="Spillane C."/>
            <person name="Cook D.R."/>
            <person name="May G.D."/>
            <person name="Xu X."/>
            <person name="Jackson S.A."/>
        </authorList>
    </citation>
    <scope>NUCLEOTIDE SEQUENCE [LARGE SCALE GENOMIC DNA]</scope>
    <source>
        <strain evidence="2">cv. Asha</strain>
    </source>
</reference>
<organism evidence="1 2">
    <name type="scientific">Cajanus cajan</name>
    <name type="common">Pigeon pea</name>
    <name type="synonym">Cajanus indicus</name>
    <dbReference type="NCBI Taxonomy" id="3821"/>
    <lineage>
        <taxon>Eukaryota</taxon>
        <taxon>Viridiplantae</taxon>
        <taxon>Streptophyta</taxon>
        <taxon>Embryophyta</taxon>
        <taxon>Tracheophyta</taxon>
        <taxon>Spermatophyta</taxon>
        <taxon>Magnoliopsida</taxon>
        <taxon>eudicotyledons</taxon>
        <taxon>Gunneridae</taxon>
        <taxon>Pentapetalae</taxon>
        <taxon>rosids</taxon>
        <taxon>fabids</taxon>
        <taxon>Fabales</taxon>
        <taxon>Fabaceae</taxon>
        <taxon>Papilionoideae</taxon>
        <taxon>50 kb inversion clade</taxon>
        <taxon>NPAAA clade</taxon>
        <taxon>indigoferoid/millettioid clade</taxon>
        <taxon>Phaseoleae</taxon>
        <taxon>Cajanus</taxon>
    </lineage>
</organism>
<keyword evidence="2" id="KW-1185">Reference proteome</keyword>
<evidence type="ECO:0000313" key="2">
    <source>
        <dbReference type="Proteomes" id="UP000075243"/>
    </source>
</evidence>
<dbReference type="Gramene" id="C.cajan_08542.t">
    <property type="protein sequence ID" value="C.cajan_08542.t.cds1"/>
    <property type="gene ID" value="C.cajan_08542"/>
</dbReference>